<evidence type="ECO:0000313" key="3">
    <source>
        <dbReference type="Proteomes" id="UP001204144"/>
    </source>
</evidence>
<dbReference type="NCBIfam" id="TIGR03296">
    <property type="entry name" value="M6dom_TIGR03296"/>
    <property type="match status" value="1"/>
</dbReference>
<dbReference type="SUPFAM" id="SSF55486">
    <property type="entry name" value="Metalloproteases ('zincins'), catalytic domain"/>
    <property type="match status" value="1"/>
</dbReference>
<dbReference type="RefSeq" id="WP_255037764.1">
    <property type="nucleotide sequence ID" value="NZ_RJUF01000051.1"/>
</dbReference>
<keyword evidence="2" id="KW-0378">Hydrolase</keyword>
<dbReference type="GO" id="GO:0006508">
    <property type="term" value="P:proteolysis"/>
    <property type="evidence" value="ECO:0007669"/>
    <property type="project" value="InterPro"/>
</dbReference>
<proteinExistence type="predicted"/>
<evidence type="ECO:0000313" key="2">
    <source>
        <dbReference type="EMBL" id="MCP9764002.1"/>
    </source>
</evidence>
<keyword evidence="1" id="KW-0732">Signal</keyword>
<comment type="caution">
    <text evidence="2">The sequence shown here is derived from an EMBL/GenBank/DDBJ whole genome shotgun (WGS) entry which is preliminary data.</text>
</comment>
<accession>A0AAE3KT41</accession>
<dbReference type="AlphaFoldDB" id="A0AAE3KT41"/>
<dbReference type="SUPFAM" id="SSF81296">
    <property type="entry name" value="E set domains"/>
    <property type="match status" value="3"/>
</dbReference>
<dbReference type="InterPro" id="IPR008757">
    <property type="entry name" value="Peptidase_M6-like_domain"/>
</dbReference>
<reference evidence="2 3" key="1">
    <citation type="submission" date="2018-11" db="EMBL/GenBank/DDBJ databases">
        <title>Novel bacteria species description.</title>
        <authorList>
            <person name="Han J.-H."/>
        </authorList>
    </citation>
    <scope>NUCLEOTIDE SEQUENCE [LARGE SCALE GENOMIC DNA]</scope>
    <source>
        <strain evidence="2 3">KCTC23259</strain>
    </source>
</reference>
<dbReference type="InterPro" id="IPR013783">
    <property type="entry name" value="Ig-like_fold"/>
</dbReference>
<sequence length="620" mass="65195">MKKIFLYLFVTSLLYASCEKTAEVLAPIPPPSQISISPTSGATNAEITITGKNLTGATAVSFGGTPAASFAVVSATTIIAKVGTGASGDVKVSTPTGTTSIAGFNYLLPPPTIASFSPQNGTRNSTISITGTNFTGATSVTFGGVQAASFTVTNETTITAVVGNGASGDVVVTTPSGSAKIAGFTYQLPVATITSVNQKSGTTNMTVIITGTNFTGASAVSFGGQAAASFTVANATTIYAEVGSGKSGDITVTTPAGIATYPGFVYFNPVVTTCKLQNTVIDNVVIGFSNRSLRPATSGTVKIGVIFVDFNDAVATKTPKQLYDAHISPVAENFYQSVSYGKLKIEFEPDLQWYRMSKTAASYVPFNTFTAHKAYIQEAINLANANVDFSKYSSVLVVTDPANSPSDIGPAFQSNHPGNSIPVDGVNIHNGVTSGRDMAFWPKGLWFCHEFGHNLGLPDLYAFTPPYHKFVGEYGLMGTQGGKSPEPFGWERWILGWINDNQVVCQGNVGNGAVTLTPIESVGGVKLLTIPIDNKATIVVESRRKLGYDKDLVKEGPLVYLVDASVRSGNGPLKVLPINEADLTKYQATMSLNQTITYQGIAITYTSKTDKGDVVTFEKK</sequence>
<dbReference type="EMBL" id="RJUF01000051">
    <property type="protein sequence ID" value="MCP9764002.1"/>
    <property type="molecule type" value="Genomic_DNA"/>
</dbReference>
<dbReference type="Gene3D" id="2.60.40.10">
    <property type="entry name" value="Immunoglobulins"/>
    <property type="match status" value="3"/>
</dbReference>
<protein>
    <submittedName>
        <fullName evidence="2">M6 family metalloprotease domain-containing protein</fullName>
    </submittedName>
</protein>
<gene>
    <name evidence="2" type="ORF">EGI31_13685</name>
</gene>
<dbReference type="Proteomes" id="UP001204144">
    <property type="component" value="Unassembled WGS sequence"/>
</dbReference>
<keyword evidence="2" id="KW-0482">Metalloprotease</keyword>
<dbReference type="InterPro" id="IPR014756">
    <property type="entry name" value="Ig_E-set"/>
</dbReference>
<dbReference type="PANTHER" id="PTHR41775">
    <property type="entry name" value="SECRETED PROTEIN-RELATED"/>
    <property type="match status" value="1"/>
</dbReference>
<keyword evidence="2" id="KW-0645">Protease</keyword>
<organism evidence="2 3">
    <name type="scientific">Lacihabitans soyangensis</name>
    <dbReference type="NCBI Taxonomy" id="869394"/>
    <lineage>
        <taxon>Bacteria</taxon>
        <taxon>Pseudomonadati</taxon>
        <taxon>Bacteroidota</taxon>
        <taxon>Cytophagia</taxon>
        <taxon>Cytophagales</taxon>
        <taxon>Leadbetterellaceae</taxon>
        <taxon>Lacihabitans</taxon>
    </lineage>
</organism>
<evidence type="ECO:0000256" key="1">
    <source>
        <dbReference type="SAM" id="SignalP"/>
    </source>
</evidence>
<keyword evidence="3" id="KW-1185">Reference proteome</keyword>
<feature type="chain" id="PRO_5042197835" evidence="1">
    <location>
        <begin position="23"/>
        <end position="620"/>
    </location>
</feature>
<feature type="signal peptide" evidence="1">
    <location>
        <begin position="1"/>
        <end position="22"/>
    </location>
</feature>
<name>A0AAE3KT41_9BACT</name>
<dbReference type="PANTHER" id="PTHR41775:SF1">
    <property type="entry name" value="PEPTIDASE M6-LIKE DOMAIN-CONTAINING PROTEIN"/>
    <property type="match status" value="1"/>
</dbReference>
<dbReference type="GO" id="GO:0008237">
    <property type="term" value="F:metallopeptidase activity"/>
    <property type="evidence" value="ECO:0007669"/>
    <property type="project" value="UniProtKB-KW"/>
</dbReference>